<keyword evidence="7" id="KW-0503">Monooxygenase</keyword>
<protein>
    <recommendedName>
        <fullName evidence="10">FAD/NAD(P)-binding domain-containing protein</fullName>
    </recommendedName>
</protein>
<keyword evidence="4" id="KW-0274">FAD</keyword>
<reference evidence="8 9" key="1">
    <citation type="submission" date="2016-03" db="EMBL/GenBank/DDBJ databases">
        <title>Draft genome sequence of the Fonsecaea monophora CBS 269.37.</title>
        <authorList>
            <person name="Bombassaro A."/>
            <person name="Vinicius W.A."/>
            <person name="De Hoog S."/>
            <person name="Sun J."/>
            <person name="Souza E.M."/>
            <person name="Raittz R.T."/>
            <person name="Costa F."/>
            <person name="Leao A.C."/>
            <person name="Tadra-Sfeir M.Z."/>
            <person name="Baura V."/>
            <person name="Balsanelli E."/>
            <person name="Pedrosa F.O."/>
            <person name="Moreno L.F."/>
            <person name="Steffens M.B."/>
            <person name="Xi L."/>
            <person name="Bocca A.L."/>
            <person name="Felipe M.S."/>
            <person name="Teixeira M."/>
            <person name="Telles Filho F.Q."/>
            <person name="Azevedo C.M."/>
            <person name="Gomes R."/>
            <person name="Vicente V.A."/>
        </authorList>
    </citation>
    <scope>NUCLEOTIDE SEQUENCE [LARGE SCALE GENOMIC DNA]</scope>
    <source>
        <strain evidence="8 9">CBS 269.37</strain>
    </source>
</reference>
<sequence length="635" mass="72111">MSTETSTVSVVSDALADVAPPPEAQIPPDWREMVVDFDQMTAKYNEERIKRLQKAGIEQYQHVATSKVSVLPEMVNDPFAKEIVRDPVIEEHDITIIGGGVGGVIMACRLVKAGFQNIKIVEKAGDFGGVWYWNRYPGIQIDIESYIYMPMLEDTGYVPKRKYSYGKEIYEYLCLLARQFGLYDKVLFQTGCREVRWDEATLRWNMTTTRGDLLSSKFLVSSCGPFDNPKFPGIPGIETFKGKQMHTSRWDYDYSGGDTEGNLTKLVDKRVGIIGTGATGIQVTPHLGRWSKELYVFQRTPASVDIRNNRLTDKETFSKQQPGWQRERMDNFALICTGKKVEKDLVNDGWTSALQILSGWFGQSKTGYTESLTPEETARAMQLADYKKMESLRKRVEQIVKDPKTAEALKPYFNQFCKRPCFHDEYLPTFNRPNVTLVDTQGHGVDRITEKGIVANGKEYELDCIVYATGFEYNTDWKLRHNLNIYGVNGQGFSEKWSDGPLTLHGWATNGFPNLFIVNSAQNSGFPNYHHSLDDQASHLVYVMTKARNEKIERFEVTAEAEQAWMEEIYRRSKDRTEYLLSCTPGYYNDEGAVGKKTARNNPYGGNPMDFLSITRSWRSAGGFPGLSVRYALAA</sequence>
<dbReference type="Gene3D" id="3.50.50.60">
    <property type="entry name" value="FAD/NAD(P)-binding domain"/>
    <property type="match status" value="2"/>
</dbReference>
<evidence type="ECO:0008006" key="10">
    <source>
        <dbReference type="Google" id="ProtNLM"/>
    </source>
</evidence>
<dbReference type="PRINTS" id="PR00411">
    <property type="entry name" value="PNDRDTASEI"/>
</dbReference>
<keyword evidence="5" id="KW-0521">NADP</keyword>
<accession>A0A177EY22</accession>
<comment type="similarity">
    <text evidence="2">Belongs to the FAD-binding monooxygenase family.</text>
</comment>
<evidence type="ECO:0000256" key="5">
    <source>
        <dbReference type="ARBA" id="ARBA00022857"/>
    </source>
</evidence>
<dbReference type="GeneID" id="34604045"/>
<keyword evidence="3" id="KW-0285">Flavoprotein</keyword>
<evidence type="ECO:0000256" key="4">
    <source>
        <dbReference type="ARBA" id="ARBA00022827"/>
    </source>
</evidence>
<dbReference type="PANTHER" id="PTHR43098:SF4">
    <property type="entry name" value="BLR3857 PROTEIN"/>
    <property type="match status" value="1"/>
</dbReference>
<keyword evidence="6" id="KW-0560">Oxidoreductase</keyword>
<dbReference type="AlphaFoldDB" id="A0A177EY22"/>
<dbReference type="Pfam" id="PF13738">
    <property type="entry name" value="Pyr_redox_3"/>
    <property type="match status" value="1"/>
</dbReference>
<comment type="cofactor">
    <cofactor evidence="1">
        <name>FAD</name>
        <dbReference type="ChEBI" id="CHEBI:57692"/>
    </cofactor>
</comment>
<evidence type="ECO:0000256" key="2">
    <source>
        <dbReference type="ARBA" id="ARBA00010139"/>
    </source>
</evidence>
<evidence type="ECO:0000313" key="9">
    <source>
        <dbReference type="Proteomes" id="UP000077002"/>
    </source>
</evidence>
<evidence type="ECO:0000256" key="6">
    <source>
        <dbReference type="ARBA" id="ARBA00023002"/>
    </source>
</evidence>
<dbReference type="EMBL" id="LVKK01000081">
    <property type="protein sequence ID" value="OAG36943.1"/>
    <property type="molecule type" value="Genomic_DNA"/>
</dbReference>
<dbReference type="FunFam" id="3.50.50.60:FF:000341">
    <property type="entry name" value="Baeyer-Villiger monooxygenase"/>
    <property type="match status" value="1"/>
</dbReference>
<dbReference type="InterPro" id="IPR036188">
    <property type="entry name" value="FAD/NAD-bd_sf"/>
</dbReference>
<dbReference type="OrthoDB" id="66881at2759"/>
<evidence type="ECO:0000313" key="8">
    <source>
        <dbReference type="EMBL" id="OAG36943.1"/>
    </source>
</evidence>
<evidence type="ECO:0000256" key="1">
    <source>
        <dbReference type="ARBA" id="ARBA00001974"/>
    </source>
</evidence>
<evidence type="ECO:0000256" key="3">
    <source>
        <dbReference type="ARBA" id="ARBA00022630"/>
    </source>
</evidence>
<dbReference type="GO" id="GO:0004497">
    <property type="term" value="F:monooxygenase activity"/>
    <property type="evidence" value="ECO:0007669"/>
    <property type="project" value="UniProtKB-KW"/>
</dbReference>
<dbReference type="InterPro" id="IPR050775">
    <property type="entry name" value="FAD-binding_Monooxygenases"/>
</dbReference>
<dbReference type="SUPFAM" id="SSF51905">
    <property type="entry name" value="FAD/NAD(P)-binding domain"/>
    <property type="match status" value="1"/>
</dbReference>
<keyword evidence="9" id="KW-1185">Reference proteome</keyword>
<proteinExistence type="inferred from homology"/>
<dbReference type="RefSeq" id="XP_022508895.1">
    <property type="nucleotide sequence ID" value="XM_022658845.1"/>
</dbReference>
<evidence type="ECO:0000256" key="7">
    <source>
        <dbReference type="ARBA" id="ARBA00023033"/>
    </source>
</evidence>
<dbReference type="Proteomes" id="UP000077002">
    <property type="component" value="Unassembled WGS sequence"/>
</dbReference>
<name>A0A177EY22_9EURO</name>
<gene>
    <name evidence="8" type="ORF">AYO21_08904</name>
</gene>
<dbReference type="PANTHER" id="PTHR43098">
    <property type="entry name" value="L-ORNITHINE N(5)-MONOOXYGENASE-RELATED"/>
    <property type="match status" value="1"/>
</dbReference>
<comment type="caution">
    <text evidence="8">The sequence shown here is derived from an EMBL/GenBank/DDBJ whole genome shotgun (WGS) entry which is preliminary data.</text>
</comment>
<organism evidence="8 9">
    <name type="scientific">Fonsecaea monophora</name>
    <dbReference type="NCBI Taxonomy" id="254056"/>
    <lineage>
        <taxon>Eukaryota</taxon>
        <taxon>Fungi</taxon>
        <taxon>Dikarya</taxon>
        <taxon>Ascomycota</taxon>
        <taxon>Pezizomycotina</taxon>
        <taxon>Eurotiomycetes</taxon>
        <taxon>Chaetothyriomycetidae</taxon>
        <taxon>Chaetothyriales</taxon>
        <taxon>Herpotrichiellaceae</taxon>
        <taxon>Fonsecaea</taxon>
    </lineage>
</organism>